<reference evidence="1 2" key="1">
    <citation type="submission" date="2019-04" db="EMBL/GenBank/DDBJ databases">
        <title>Complete genome sequence of Arthrobacter sp. ZXY-2 associated with effective atrazine degradation and salt adaptation.</title>
        <authorList>
            <person name="Zhao X."/>
        </authorList>
    </citation>
    <scope>NUCLEOTIDE SEQUENCE [LARGE SCALE GENOMIC DNA]</scope>
    <source>
        <strain evidence="2">ZP60</strain>
    </source>
</reference>
<organism evidence="1 2">
    <name type="scientific">Halomicrobium mukohataei</name>
    <dbReference type="NCBI Taxonomy" id="57705"/>
    <lineage>
        <taxon>Archaea</taxon>
        <taxon>Methanobacteriati</taxon>
        <taxon>Methanobacteriota</taxon>
        <taxon>Stenosarchaea group</taxon>
        <taxon>Halobacteria</taxon>
        <taxon>Halobacteriales</taxon>
        <taxon>Haloarculaceae</taxon>
        <taxon>Halomicrobium</taxon>
    </lineage>
</organism>
<proteinExistence type="predicted"/>
<dbReference type="Gene3D" id="2.30.110.10">
    <property type="entry name" value="Electron Transport, Fmn-binding Protein, Chain A"/>
    <property type="match status" value="1"/>
</dbReference>
<dbReference type="SUPFAM" id="SSF50475">
    <property type="entry name" value="FMN-binding split barrel"/>
    <property type="match status" value="1"/>
</dbReference>
<gene>
    <name evidence="1" type="ORF">E5139_15370</name>
</gene>
<dbReference type="InterPro" id="IPR024747">
    <property type="entry name" value="Pyridox_Oxase-rel"/>
</dbReference>
<dbReference type="EMBL" id="CP039375">
    <property type="protein sequence ID" value="QCD66955.1"/>
    <property type="molecule type" value="Genomic_DNA"/>
</dbReference>
<dbReference type="AlphaFoldDB" id="A0A4D6KI46"/>
<reference evidence="1 2" key="2">
    <citation type="submission" date="2019-04" db="EMBL/GenBank/DDBJ databases">
        <authorList>
            <person name="Yang S."/>
            <person name="Wei W."/>
        </authorList>
    </citation>
    <scope>NUCLEOTIDE SEQUENCE [LARGE SCALE GENOMIC DNA]</scope>
    <source>
        <strain evidence="2">ZP60</strain>
    </source>
</reference>
<name>A0A4D6KI46_9EURY</name>
<dbReference type="OMA" id="RIDDWYG"/>
<dbReference type="InterPro" id="IPR012349">
    <property type="entry name" value="Split_barrel_FMN-bd"/>
</dbReference>
<evidence type="ECO:0000313" key="2">
    <source>
        <dbReference type="Proteomes" id="UP000297053"/>
    </source>
</evidence>
<dbReference type="Proteomes" id="UP000297053">
    <property type="component" value="Chromosome"/>
</dbReference>
<evidence type="ECO:0000313" key="1">
    <source>
        <dbReference type="EMBL" id="QCD66955.1"/>
    </source>
</evidence>
<sequence>MRQLTDEAIAEVLAANGIGVLAFGETGRYPYAIPVAFGYDADADVLALQLEGGTDSEKHRALERHPYVSITVFEETEPRDTWRSAVVRGKLVETSYEAVETAFATLAKRTRSAPNPVVWGDSASVTPYELQIEEWSGRSFPIN</sequence>
<accession>A0A4D6KI46</accession>
<dbReference type="KEGG" id="halz:E5139_15370"/>
<protein>
    <submittedName>
        <fullName evidence="1">Pyridoxamine 5'-phosphate oxidase family protein</fullName>
    </submittedName>
</protein>
<dbReference type="RefSeq" id="WP_015763398.1">
    <property type="nucleotide sequence ID" value="NZ_CP039375.1"/>
</dbReference>
<dbReference type="GeneID" id="42180349"/>
<dbReference type="Pfam" id="PF12900">
    <property type="entry name" value="Pyridox_ox_2"/>
    <property type="match status" value="1"/>
</dbReference>